<keyword evidence="6" id="KW-1185">Reference proteome</keyword>
<dbReference type="Pfam" id="PF01466">
    <property type="entry name" value="Skp1"/>
    <property type="match status" value="1"/>
</dbReference>
<sequence>MEYIQKGYLMFLESINNSVVIQAVFQKLEFNCPSGCNLKVSLYVIGKHSEMSSFILLESSDKQLFRVAVDTARMCGTIAGMLDDLGEQEGDDKVPIPIHAVNAETLDKVLTWAAHHKHDAQGVEIAEFAPQVSAWDQSFLDVDQKTLFDLIIAANYLDIKRISALAARKVANTITGKTAEEMRAILGLENDLAPEEVDQIKKENAFLMTEKSFRK</sequence>
<dbReference type="CDD" id="cd18322">
    <property type="entry name" value="BTB_POZ_SKP1"/>
    <property type="match status" value="1"/>
</dbReference>
<dbReference type="SUPFAM" id="SSF54695">
    <property type="entry name" value="POZ domain"/>
    <property type="match status" value="1"/>
</dbReference>
<dbReference type="AlphaFoldDB" id="A0A1D2M4U4"/>
<feature type="non-terminal residue" evidence="5">
    <location>
        <position position="215"/>
    </location>
</feature>
<evidence type="ECO:0000256" key="2">
    <source>
        <dbReference type="ARBA" id="ARBA00022786"/>
    </source>
</evidence>
<dbReference type="InterPro" id="IPR001232">
    <property type="entry name" value="SKP1-like"/>
</dbReference>
<dbReference type="Pfam" id="PF03931">
    <property type="entry name" value="Skp1_POZ"/>
    <property type="match status" value="1"/>
</dbReference>
<dbReference type="PANTHER" id="PTHR11165">
    <property type="entry name" value="SKP1"/>
    <property type="match status" value="1"/>
</dbReference>
<evidence type="ECO:0000313" key="5">
    <source>
        <dbReference type="EMBL" id="ODM87932.1"/>
    </source>
</evidence>
<dbReference type="SUPFAM" id="SSF81382">
    <property type="entry name" value="Skp1 dimerisation domain-like"/>
    <property type="match status" value="1"/>
</dbReference>
<dbReference type="InterPro" id="IPR016897">
    <property type="entry name" value="SKP1"/>
</dbReference>
<dbReference type="GO" id="GO:0006511">
    <property type="term" value="P:ubiquitin-dependent protein catabolic process"/>
    <property type="evidence" value="ECO:0007669"/>
    <property type="project" value="InterPro"/>
</dbReference>
<dbReference type="Gene3D" id="3.30.710.10">
    <property type="entry name" value="Potassium Channel Kv1.1, Chain A"/>
    <property type="match status" value="1"/>
</dbReference>
<accession>A0A1D2M4U4</accession>
<dbReference type="Proteomes" id="UP000094527">
    <property type="component" value="Unassembled WGS sequence"/>
</dbReference>
<proteinExistence type="inferred from homology"/>
<keyword evidence="2" id="KW-0833">Ubl conjugation pathway</keyword>
<dbReference type="OMA" id="FELINAV"/>
<dbReference type="InterPro" id="IPR011333">
    <property type="entry name" value="SKP1/BTB/POZ_sf"/>
</dbReference>
<dbReference type="EMBL" id="LJIJ01004387">
    <property type="protein sequence ID" value="ODM87932.1"/>
    <property type="molecule type" value="Genomic_DNA"/>
</dbReference>
<dbReference type="SMART" id="SM00512">
    <property type="entry name" value="Skp1"/>
    <property type="match status" value="1"/>
</dbReference>
<dbReference type="InterPro" id="IPR016073">
    <property type="entry name" value="Skp1_comp_POZ"/>
</dbReference>
<dbReference type="STRING" id="48709.A0A1D2M4U4"/>
<evidence type="ECO:0000313" key="6">
    <source>
        <dbReference type="Proteomes" id="UP000094527"/>
    </source>
</evidence>
<feature type="domain" description="SKP1 component dimerisation" evidence="3">
    <location>
        <begin position="165"/>
        <end position="205"/>
    </location>
</feature>
<dbReference type="InterPro" id="IPR016072">
    <property type="entry name" value="Skp1_comp_dimer"/>
</dbReference>
<gene>
    <name evidence="5" type="ORF">Ocin01_18750</name>
</gene>
<keyword evidence="5" id="KW-0418">Kinase</keyword>
<organism evidence="5 6">
    <name type="scientific">Orchesella cincta</name>
    <name type="common">Springtail</name>
    <name type="synonym">Podura cincta</name>
    <dbReference type="NCBI Taxonomy" id="48709"/>
    <lineage>
        <taxon>Eukaryota</taxon>
        <taxon>Metazoa</taxon>
        <taxon>Ecdysozoa</taxon>
        <taxon>Arthropoda</taxon>
        <taxon>Hexapoda</taxon>
        <taxon>Collembola</taxon>
        <taxon>Entomobryomorpha</taxon>
        <taxon>Entomobryoidea</taxon>
        <taxon>Orchesellidae</taxon>
        <taxon>Orchesellinae</taxon>
        <taxon>Orchesella</taxon>
    </lineage>
</organism>
<dbReference type="OrthoDB" id="2342932at2759"/>
<dbReference type="FunFam" id="3.30.710.10:FF:000026">
    <property type="entry name" value="E3 ubiquitin ligase complex SCF subunit"/>
    <property type="match status" value="1"/>
</dbReference>
<evidence type="ECO:0000259" key="4">
    <source>
        <dbReference type="Pfam" id="PF03931"/>
    </source>
</evidence>
<name>A0A1D2M4U4_ORCCI</name>
<keyword evidence="5" id="KW-0808">Transferase</keyword>
<comment type="similarity">
    <text evidence="1">Belongs to the SKP1 family.</text>
</comment>
<evidence type="ECO:0000256" key="1">
    <source>
        <dbReference type="ARBA" id="ARBA00009993"/>
    </source>
</evidence>
<reference evidence="5 6" key="1">
    <citation type="journal article" date="2016" name="Genome Biol. Evol.">
        <title>Gene Family Evolution Reflects Adaptation to Soil Environmental Stressors in the Genome of the Collembolan Orchesella cincta.</title>
        <authorList>
            <person name="Faddeeva-Vakhrusheva A."/>
            <person name="Derks M.F."/>
            <person name="Anvar S.Y."/>
            <person name="Agamennone V."/>
            <person name="Suring W."/>
            <person name="Smit S."/>
            <person name="van Straalen N.M."/>
            <person name="Roelofs D."/>
        </authorList>
    </citation>
    <scope>NUCLEOTIDE SEQUENCE [LARGE SCALE GENOMIC DNA]</scope>
    <source>
        <tissue evidence="5">Mixed pool</tissue>
    </source>
</reference>
<dbReference type="InterPro" id="IPR036296">
    <property type="entry name" value="SKP1-like_dim_sf"/>
</dbReference>
<protein>
    <submittedName>
        <fullName evidence="5">S-phase kinase-associated protein 1</fullName>
    </submittedName>
</protein>
<dbReference type="GO" id="GO:0016301">
    <property type="term" value="F:kinase activity"/>
    <property type="evidence" value="ECO:0007669"/>
    <property type="project" value="UniProtKB-KW"/>
</dbReference>
<evidence type="ECO:0000259" key="3">
    <source>
        <dbReference type="Pfam" id="PF01466"/>
    </source>
</evidence>
<comment type="caution">
    <text evidence="5">The sequence shown here is derived from an EMBL/GenBank/DDBJ whole genome shotgun (WGS) entry which is preliminary data.</text>
</comment>
<feature type="domain" description="SKP1 component POZ" evidence="4">
    <location>
        <begin position="54"/>
        <end position="117"/>
    </location>
</feature>